<keyword evidence="1" id="KW-0472">Membrane</keyword>
<organism evidence="2 3">
    <name type="scientific">Streptomyces echinoruber</name>
    <dbReference type="NCBI Taxonomy" id="68898"/>
    <lineage>
        <taxon>Bacteria</taxon>
        <taxon>Bacillati</taxon>
        <taxon>Actinomycetota</taxon>
        <taxon>Actinomycetes</taxon>
        <taxon>Kitasatosporales</taxon>
        <taxon>Streptomycetaceae</taxon>
        <taxon>Streptomyces</taxon>
    </lineage>
</organism>
<evidence type="ECO:0000313" key="3">
    <source>
        <dbReference type="Proteomes" id="UP000623010"/>
    </source>
</evidence>
<gene>
    <name evidence="2" type="ORF">GCM10010389_37140</name>
</gene>
<evidence type="ECO:0000256" key="1">
    <source>
        <dbReference type="SAM" id="Phobius"/>
    </source>
</evidence>
<dbReference type="Proteomes" id="UP000623010">
    <property type="component" value="Unassembled WGS sequence"/>
</dbReference>
<reference evidence="2" key="2">
    <citation type="submission" date="2020-09" db="EMBL/GenBank/DDBJ databases">
        <authorList>
            <person name="Sun Q."/>
            <person name="Ohkuma M."/>
        </authorList>
    </citation>
    <scope>NUCLEOTIDE SEQUENCE</scope>
    <source>
        <strain evidence="2">JCM 5016</strain>
    </source>
</reference>
<keyword evidence="1" id="KW-1133">Transmembrane helix</keyword>
<keyword evidence="3" id="KW-1185">Reference proteome</keyword>
<feature type="transmembrane region" description="Helical" evidence="1">
    <location>
        <begin position="20"/>
        <end position="48"/>
    </location>
</feature>
<accession>A0A918VFV5</accession>
<name>A0A918VFV5_9ACTN</name>
<dbReference type="EMBL" id="BMWH01000014">
    <property type="protein sequence ID" value="GGZ94727.1"/>
    <property type="molecule type" value="Genomic_DNA"/>
</dbReference>
<sequence>MTGGPESDGLGGTGLGIAGLGIAGLGIAGLGIAGLGIAGFGVVGRAVLRRGQSFRGRSFRVRSFRVRCLTGRSLRGTARRLPGAARRPRLRLPPPRRRARVVLRAVRRAFGLLGLRWYLAHANRPLQLTASGTGHRGRLTRSIQHYGAAQHGVHDHRTVPMLFGCFSDLPATTQPVF</sequence>
<dbReference type="AlphaFoldDB" id="A0A918VFV5"/>
<proteinExistence type="predicted"/>
<evidence type="ECO:0000313" key="2">
    <source>
        <dbReference type="EMBL" id="GGZ94727.1"/>
    </source>
</evidence>
<comment type="caution">
    <text evidence="2">The sequence shown here is derived from an EMBL/GenBank/DDBJ whole genome shotgun (WGS) entry which is preliminary data.</text>
</comment>
<protein>
    <submittedName>
        <fullName evidence="2">Uncharacterized protein</fullName>
    </submittedName>
</protein>
<reference evidence="2" key="1">
    <citation type="journal article" date="2014" name="Int. J. Syst. Evol. Microbiol.">
        <title>Complete genome sequence of Corynebacterium casei LMG S-19264T (=DSM 44701T), isolated from a smear-ripened cheese.</title>
        <authorList>
            <consortium name="US DOE Joint Genome Institute (JGI-PGF)"/>
            <person name="Walter F."/>
            <person name="Albersmeier A."/>
            <person name="Kalinowski J."/>
            <person name="Ruckert C."/>
        </authorList>
    </citation>
    <scope>NUCLEOTIDE SEQUENCE</scope>
    <source>
        <strain evidence="2">JCM 5016</strain>
    </source>
</reference>
<keyword evidence="1" id="KW-0812">Transmembrane</keyword>